<proteinExistence type="predicted"/>
<dbReference type="Gene3D" id="1.10.8.350">
    <property type="entry name" value="Bacterial muramidase"/>
    <property type="match status" value="1"/>
</dbReference>
<dbReference type="AlphaFoldDB" id="A0A484HDI1"/>
<dbReference type="InterPro" id="IPR043426">
    <property type="entry name" value="MltB-like"/>
</dbReference>
<dbReference type="PANTHER" id="PTHR30163">
    <property type="entry name" value="MEMBRANE-BOUND LYTIC MUREIN TRANSGLYCOSYLASE B"/>
    <property type="match status" value="1"/>
</dbReference>
<dbReference type="GO" id="GO:0009253">
    <property type="term" value="P:peptidoglycan catabolic process"/>
    <property type="evidence" value="ECO:0007669"/>
    <property type="project" value="TreeGrafter"/>
</dbReference>
<name>A0A484HDI1_9BACT</name>
<dbReference type="SUPFAM" id="SSF53955">
    <property type="entry name" value="Lysozyme-like"/>
    <property type="match status" value="1"/>
</dbReference>
<dbReference type="PANTHER" id="PTHR30163:SF9">
    <property type="entry name" value="MEMBRANE-BOUND LYTIC MUREIN TRANSGLYCOSYLASE B"/>
    <property type="match status" value="1"/>
</dbReference>
<dbReference type="Pfam" id="PF13406">
    <property type="entry name" value="SLT_2"/>
    <property type="match status" value="1"/>
</dbReference>
<reference evidence="2" key="1">
    <citation type="submission" date="2019-01" db="EMBL/GenBank/DDBJ databases">
        <authorList>
            <consortium name="Genoscope - CEA"/>
            <person name="William W."/>
        </authorList>
    </citation>
    <scope>NUCLEOTIDE SEQUENCE</scope>
    <source>
        <strain evidence="2">CR-1</strain>
    </source>
</reference>
<dbReference type="InterPro" id="IPR023346">
    <property type="entry name" value="Lysozyme-like_dom_sf"/>
</dbReference>
<feature type="domain" description="Transglycosylase SLT" evidence="1">
    <location>
        <begin position="50"/>
        <end position="276"/>
    </location>
</feature>
<dbReference type="CDD" id="cd13399">
    <property type="entry name" value="Slt35-like"/>
    <property type="match status" value="1"/>
</dbReference>
<protein>
    <submittedName>
        <fullName evidence="2">Protein MltB</fullName>
    </submittedName>
</protein>
<evidence type="ECO:0000259" key="1">
    <source>
        <dbReference type="Pfam" id="PF13406"/>
    </source>
</evidence>
<gene>
    <name evidence="2" type="ORF">EPICR_150014</name>
</gene>
<organism evidence="2">
    <name type="scientific">uncultured Desulfobacteraceae bacterium</name>
    <dbReference type="NCBI Taxonomy" id="218296"/>
    <lineage>
        <taxon>Bacteria</taxon>
        <taxon>Pseudomonadati</taxon>
        <taxon>Thermodesulfobacteriota</taxon>
        <taxon>Desulfobacteria</taxon>
        <taxon>Desulfobacterales</taxon>
        <taxon>Desulfobacteraceae</taxon>
        <taxon>environmental samples</taxon>
    </lineage>
</organism>
<dbReference type="GO" id="GO:0008933">
    <property type="term" value="F:peptidoglycan lytic transglycosylase activity"/>
    <property type="evidence" value="ECO:0007669"/>
    <property type="project" value="TreeGrafter"/>
</dbReference>
<sequence length="312" mass="35165">MKKMDERMTTVSLKLSRTPFLTLFLRFFLIFFLIWGVASPAPAMEKRMRPHFEGLKKRLEADGFSRERLKAVYSGPDVFFDTKSVSLFFTHMEGSLNYGQFSAPASIQKARTYMLKHAGTLELAREVYGSSPEVITAILLVETRLGSFVGRSHVLSVLSTLSSLSDAKARKALWAAIPAKKRMSLKKFKEKARKKSAWAYKELAAFLRHTQKEKIDPGKILGSYAGAMGIPQFMPSNIAPLARDGDMDGRVDLFSHADAIMSVGHYLERHGWRPGLGAKKARKVIFSYNRSDYYVDAILKIAKLLDSKQKKD</sequence>
<evidence type="ECO:0000313" key="2">
    <source>
        <dbReference type="EMBL" id="VEN73298.1"/>
    </source>
</evidence>
<dbReference type="EMBL" id="CAACVI010000007">
    <property type="protein sequence ID" value="VEN73298.1"/>
    <property type="molecule type" value="Genomic_DNA"/>
</dbReference>
<dbReference type="InterPro" id="IPR031304">
    <property type="entry name" value="SLT_2"/>
</dbReference>
<accession>A0A484HDI1</accession>